<dbReference type="AlphaFoldDB" id="A0AAV7L761"/>
<accession>A0AAV7L761</accession>
<feature type="non-terminal residue" evidence="2">
    <location>
        <position position="1"/>
    </location>
</feature>
<evidence type="ECO:0000313" key="2">
    <source>
        <dbReference type="EMBL" id="KAJ1084448.1"/>
    </source>
</evidence>
<comment type="caution">
    <text evidence="2">The sequence shown here is derived from an EMBL/GenBank/DDBJ whole genome shotgun (WGS) entry which is preliminary data.</text>
</comment>
<feature type="non-terminal residue" evidence="2">
    <location>
        <position position="137"/>
    </location>
</feature>
<evidence type="ECO:0000313" key="3">
    <source>
        <dbReference type="Proteomes" id="UP001066276"/>
    </source>
</evidence>
<evidence type="ECO:0008006" key="4">
    <source>
        <dbReference type="Google" id="ProtNLM"/>
    </source>
</evidence>
<sequence length="137" mass="15625">IQLYFGEQQPGACYFVKSLDQRLKERLPVTLEQNTARIPGEDYTCLFERMGGVPEAAVLKDEKEKEGSYFVVMTNIKPKMLERTVTQIQEIATEEVPEEPPPYGFYPIQPGAGNQDPVRVEFEEGETEVKEAEKLPR</sequence>
<evidence type="ECO:0000256" key="1">
    <source>
        <dbReference type="SAM" id="MobiDB-lite"/>
    </source>
</evidence>
<organism evidence="2 3">
    <name type="scientific">Pleurodeles waltl</name>
    <name type="common">Iberian ribbed newt</name>
    <dbReference type="NCBI Taxonomy" id="8319"/>
    <lineage>
        <taxon>Eukaryota</taxon>
        <taxon>Metazoa</taxon>
        <taxon>Chordata</taxon>
        <taxon>Craniata</taxon>
        <taxon>Vertebrata</taxon>
        <taxon>Euteleostomi</taxon>
        <taxon>Amphibia</taxon>
        <taxon>Batrachia</taxon>
        <taxon>Caudata</taxon>
        <taxon>Salamandroidea</taxon>
        <taxon>Salamandridae</taxon>
        <taxon>Pleurodelinae</taxon>
        <taxon>Pleurodeles</taxon>
    </lineage>
</organism>
<feature type="region of interest" description="Disordered" evidence="1">
    <location>
        <begin position="96"/>
        <end position="137"/>
    </location>
</feature>
<feature type="compositionally biased region" description="Basic and acidic residues" evidence="1">
    <location>
        <begin position="118"/>
        <end position="137"/>
    </location>
</feature>
<dbReference type="EMBL" id="JANPWB010000016">
    <property type="protein sequence ID" value="KAJ1084448.1"/>
    <property type="molecule type" value="Genomic_DNA"/>
</dbReference>
<keyword evidence="3" id="KW-1185">Reference proteome</keyword>
<name>A0AAV7L761_PLEWA</name>
<reference evidence="2" key="1">
    <citation type="journal article" date="2022" name="bioRxiv">
        <title>Sequencing and chromosome-scale assembly of the giantPleurodeles waltlgenome.</title>
        <authorList>
            <person name="Brown T."/>
            <person name="Elewa A."/>
            <person name="Iarovenko S."/>
            <person name="Subramanian E."/>
            <person name="Araus A.J."/>
            <person name="Petzold A."/>
            <person name="Susuki M."/>
            <person name="Suzuki K.-i.T."/>
            <person name="Hayashi T."/>
            <person name="Toyoda A."/>
            <person name="Oliveira C."/>
            <person name="Osipova E."/>
            <person name="Leigh N.D."/>
            <person name="Simon A."/>
            <person name="Yun M.H."/>
        </authorList>
    </citation>
    <scope>NUCLEOTIDE SEQUENCE</scope>
    <source>
        <strain evidence="2">20211129_DDA</strain>
        <tissue evidence="2">Liver</tissue>
    </source>
</reference>
<dbReference type="Proteomes" id="UP001066276">
    <property type="component" value="Chromosome 12"/>
</dbReference>
<protein>
    <recommendedName>
        <fullName evidence="4">TX264 protein</fullName>
    </recommendedName>
</protein>
<proteinExistence type="predicted"/>
<gene>
    <name evidence="2" type="ORF">NDU88_004595</name>
</gene>